<dbReference type="InterPro" id="IPR032807">
    <property type="entry name" value="GNVR"/>
</dbReference>
<dbReference type="Pfam" id="PF13614">
    <property type="entry name" value="AAA_31"/>
    <property type="match status" value="1"/>
</dbReference>
<dbReference type="EC" id="2.7.10.2" evidence="3"/>
<comment type="caution">
    <text evidence="13">The sequence shown here is derived from an EMBL/GenBank/DDBJ whole genome shotgun (WGS) entry which is preliminary data.</text>
</comment>
<evidence type="ECO:0000256" key="9">
    <source>
        <dbReference type="ARBA" id="ARBA00051245"/>
    </source>
</evidence>
<feature type="transmembrane region" description="Helical" evidence="10">
    <location>
        <begin position="507"/>
        <end position="526"/>
    </location>
</feature>
<evidence type="ECO:0000256" key="3">
    <source>
        <dbReference type="ARBA" id="ARBA00011903"/>
    </source>
</evidence>
<keyword evidence="4 13" id="KW-0808">Transferase</keyword>
<evidence type="ECO:0000313" key="14">
    <source>
        <dbReference type="Proteomes" id="UP000704068"/>
    </source>
</evidence>
<comment type="catalytic activity">
    <reaction evidence="9">
        <text>L-tyrosyl-[protein] + ATP = O-phospho-L-tyrosyl-[protein] + ADP + H(+)</text>
        <dbReference type="Rhea" id="RHEA:10596"/>
        <dbReference type="Rhea" id="RHEA-COMP:10136"/>
        <dbReference type="Rhea" id="RHEA-COMP:20101"/>
        <dbReference type="ChEBI" id="CHEBI:15378"/>
        <dbReference type="ChEBI" id="CHEBI:30616"/>
        <dbReference type="ChEBI" id="CHEBI:46858"/>
        <dbReference type="ChEBI" id="CHEBI:61978"/>
        <dbReference type="ChEBI" id="CHEBI:456216"/>
        <dbReference type="EC" id="2.7.10.2"/>
    </reaction>
</comment>
<dbReference type="PANTHER" id="PTHR32309:SF13">
    <property type="entry name" value="FERRIC ENTEROBACTIN TRANSPORT PROTEIN FEPE"/>
    <property type="match status" value="1"/>
</dbReference>
<sequence>MEYSQKNEVQNSEFKIVPFLLLCYHVFLAKWRWFAFSIIVCVACGWYYQQIQPRVYTRQATMLIEGGNGSGRGGFSSSRNRGSGLNTMMDFNGVTIGDNLSNELFILTTRRLMRKVVDSLGLDVDYTTKNALHRIALYDNRPFDISFGTKTGVPASFQAEIMSGGKVRLFDFKLNGEEYSDDIETAPEQAIKTPLGILKISKNATFEEFPKGKAITVDYIPADLVARRYQGEISATVQDQESSLIVLTCQDINIARATDIINTLFSCYKQDVVDNKNRVGQNTAHFIDERLSLIGSELAGVEGRLASLKESNRIVDFKTAADQYSSMSVTARQSSVDLQSQVSVARYLKDFMQNNSNKHQLIPVLNLPDATFAGLVNEYNTMMIERNSTEKNSSPNSPLVKDLDNKLTTMRNTILSSVRSYVKTLEMRAQSARSNESVINGEVSRAPGLERRALSIGRQQNLKEALYTYLMNKREEVALQLAVNDANVRLVEDPLGSNTPISPSRSTIILISLLIGLLIPTLILTIRRLMDITVSGRHDVEETTTIPLVGELPTWEEGGDDGLITTCSSDAPIVEAFRMLRYGLNFMRHSAKVCVVTSSTPGQGKSFISRNLAAIMGMANKRVLLVDADIRKRTLSSKFGRSNGLTGWLVDEEEKLSLDEIIIKDGVAKQVDFLPAGMLPPNPSELLMSSRLEALVEEARELYDFIIIDTTPILAVSDASIVDRVADVTLFVIRVGVQVRAFLPELEKMNKDKKYRHLCIALNDVDVKAKYGYGYGYGYGNYSYGNYSYGYGGQHNNRQSKKKLSGRLLSKLRK</sequence>
<evidence type="ECO:0000256" key="1">
    <source>
        <dbReference type="ARBA" id="ARBA00007316"/>
    </source>
</evidence>
<evidence type="ECO:0000256" key="10">
    <source>
        <dbReference type="SAM" id="Phobius"/>
    </source>
</evidence>
<feature type="domain" description="Tyrosine-protein kinase G-rich" evidence="12">
    <location>
        <begin position="450"/>
        <end position="528"/>
    </location>
</feature>
<evidence type="ECO:0000256" key="5">
    <source>
        <dbReference type="ARBA" id="ARBA00022741"/>
    </source>
</evidence>
<dbReference type="SUPFAM" id="SSF52540">
    <property type="entry name" value="P-loop containing nucleoside triphosphate hydrolases"/>
    <property type="match status" value="1"/>
</dbReference>
<dbReference type="InterPro" id="IPR025669">
    <property type="entry name" value="AAA_dom"/>
</dbReference>
<protein>
    <recommendedName>
        <fullName evidence="3">non-specific protein-tyrosine kinase</fullName>
        <ecNumber evidence="3">2.7.10.2</ecNumber>
    </recommendedName>
</protein>
<reference evidence="13" key="1">
    <citation type="submission" date="2020-04" db="EMBL/GenBank/DDBJ databases">
        <title>Deep metagenomics examines the oral microbiome during advanced dental caries in children, revealing novel taxa and co-occurrences with host molecules.</title>
        <authorList>
            <person name="Baker J.L."/>
            <person name="Morton J.T."/>
            <person name="Dinis M."/>
            <person name="Alvarez R."/>
            <person name="Tran N.C."/>
            <person name="Knight R."/>
            <person name="Edlund A."/>
        </authorList>
    </citation>
    <scope>NUCLEOTIDE SEQUENCE</scope>
    <source>
        <strain evidence="13">JCVI_34_bin.1</strain>
    </source>
</reference>
<keyword evidence="10" id="KW-1133">Transmembrane helix</keyword>
<dbReference type="GO" id="GO:0005886">
    <property type="term" value="C:plasma membrane"/>
    <property type="evidence" value="ECO:0007669"/>
    <property type="project" value="TreeGrafter"/>
</dbReference>
<evidence type="ECO:0000256" key="6">
    <source>
        <dbReference type="ARBA" id="ARBA00022777"/>
    </source>
</evidence>
<evidence type="ECO:0000256" key="8">
    <source>
        <dbReference type="ARBA" id="ARBA00023137"/>
    </source>
</evidence>
<keyword evidence="6" id="KW-0418">Kinase</keyword>
<dbReference type="Proteomes" id="UP000704068">
    <property type="component" value="Unassembled WGS sequence"/>
</dbReference>
<keyword evidence="5" id="KW-0547">Nucleotide-binding</keyword>
<dbReference type="Gene3D" id="3.40.50.300">
    <property type="entry name" value="P-loop containing nucleotide triphosphate hydrolases"/>
    <property type="match status" value="1"/>
</dbReference>
<keyword evidence="7" id="KW-0067">ATP-binding</keyword>
<evidence type="ECO:0000313" key="13">
    <source>
        <dbReference type="EMBL" id="MBF0971211.1"/>
    </source>
</evidence>
<dbReference type="GO" id="GO:0042802">
    <property type="term" value="F:identical protein binding"/>
    <property type="evidence" value="ECO:0007669"/>
    <property type="project" value="UniProtKB-ARBA"/>
</dbReference>
<keyword evidence="8" id="KW-0829">Tyrosine-protein kinase</keyword>
<dbReference type="GO" id="GO:0005524">
    <property type="term" value="F:ATP binding"/>
    <property type="evidence" value="ECO:0007669"/>
    <property type="project" value="UniProtKB-KW"/>
</dbReference>
<gene>
    <name evidence="13" type="ORF">HXK21_09320</name>
</gene>
<proteinExistence type="inferred from homology"/>
<dbReference type="CDD" id="cd05387">
    <property type="entry name" value="BY-kinase"/>
    <property type="match status" value="1"/>
</dbReference>
<dbReference type="AlphaFoldDB" id="A0A929RYV0"/>
<comment type="similarity">
    <text evidence="1">Belongs to the CpsD/CapB family.</text>
</comment>
<keyword evidence="10" id="KW-0472">Membrane</keyword>
<evidence type="ECO:0000259" key="11">
    <source>
        <dbReference type="Pfam" id="PF13614"/>
    </source>
</evidence>
<keyword evidence="10" id="KW-0812">Transmembrane</keyword>
<dbReference type="InterPro" id="IPR005702">
    <property type="entry name" value="Wzc-like_C"/>
</dbReference>
<evidence type="ECO:0000256" key="7">
    <source>
        <dbReference type="ARBA" id="ARBA00022840"/>
    </source>
</evidence>
<dbReference type="InterPro" id="IPR027417">
    <property type="entry name" value="P-loop_NTPase"/>
</dbReference>
<evidence type="ECO:0000256" key="2">
    <source>
        <dbReference type="ARBA" id="ARBA00008883"/>
    </source>
</evidence>
<feature type="domain" description="AAA" evidence="11">
    <location>
        <begin position="592"/>
        <end position="720"/>
    </location>
</feature>
<organism evidence="13 14">
    <name type="scientific">Alloprevotella tannerae</name>
    <dbReference type="NCBI Taxonomy" id="76122"/>
    <lineage>
        <taxon>Bacteria</taxon>
        <taxon>Pseudomonadati</taxon>
        <taxon>Bacteroidota</taxon>
        <taxon>Bacteroidia</taxon>
        <taxon>Bacteroidales</taxon>
        <taxon>Prevotellaceae</taxon>
        <taxon>Alloprevotella</taxon>
    </lineage>
</organism>
<accession>A0A929RYV0</accession>
<dbReference type="RefSeq" id="WP_303764767.1">
    <property type="nucleotide sequence ID" value="NZ_JABZGR010000053.1"/>
</dbReference>
<comment type="similarity">
    <text evidence="2">Belongs to the etk/wzc family.</text>
</comment>
<evidence type="ECO:0000256" key="4">
    <source>
        <dbReference type="ARBA" id="ARBA00022679"/>
    </source>
</evidence>
<dbReference type="Pfam" id="PF13807">
    <property type="entry name" value="GNVR"/>
    <property type="match status" value="1"/>
</dbReference>
<dbReference type="NCBIfam" id="TIGR01007">
    <property type="entry name" value="eps_fam"/>
    <property type="match status" value="1"/>
</dbReference>
<dbReference type="GO" id="GO:0004715">
    <property type="term" value="F:non-membrane spanning protein tyrosine kinase activity"/>
    <property type="evidence" value="ECO:0007669"/>
    <property type="project" value="UniProtKB-EC"/>
</dbReference>
<dbReference type="EMBL" id="JABZGR010000053">
    <property type="protein sequence ID" value="MBF0971211.1"/>
    <property type="molecule type" value="Genomic_DNA"/>
</dbReference>
<dbReference type="InterPro" id="IPR050445">
    <property type="entry name" value="Bact_polysacc_biosynth/exp"/>
</dbReference>
<name>A0A929RYV0_9BACT</name>
<dbReference type="FunFam" id="3.40.50.300:FF:000527">
    <property type="entry name" value="Tyrosine-protein kinase etk"/>
    <property type="match status" value="1"/>
</dbReference>
<evidence type="ECO:0000259" key="12">
    <source>
        <dbReference type="Pfam" id="PF13807"/>
    </source>
</evidence>
<dbReference type="PANTHER" id="PTHR32309">
    <property type="entry name" value="TYROSINE-PROTEIN KINASE"/>
    <property type="match status" value="1"/>
</dbReference>
<feature type="transmembrane region" description="Helical" evidence="10">
    <location>
        <begin position="21"/>
        <end position="48"/>
    </location>
</feature>